<dbReference type="GO" id="GO:0003677">
    <property type="term" value="F:DNA binding"/>
    <property type="evidence" value="ECO:0007669"/>
    <property type="project" value="InterPro"/>
</dbReference>
<dbReference type="InterPro" id="IPR001387">
    <property type="entry name" value="Cro/C1-type_HTH"/>
</dbReference>
<reference evidence="2" key="1">
    <citation type="submission" date="2023-01" db="EMBL/GenBank/DDBJ databases">
        <title>Human gut microbiome strain richness.</title>
        <authorList>
            <person name="Chen-Liaw A."/>
        </authorList>
    </citation>
    <scope>NUCLEOTIDE SEQUENCE</scope>
    <source>
        <strain evidence="2">1001217st2_G6_1001217B_191108</strain>
    </source>
</reference>
<comment type="caution">
    <text evidence="2">The sequence shown here is derived from an EMBL/GenBank/DDBJ whole genome shotgun (WGS) entry which is preliminary data.</text>
</comment>
<organism evidence="2 3">
    <name type="scientific">Thomasclavelia ramosa</name>
    <dbReference type="NCBI Taxonomy" id="1547"/>
    <lineage>
        <taxon>Bacteria</taxon>
        <taxon>Bacillati</taxon>
        <taxon>Bacillota</taxon>
        <taxon>Erysipelotrichia</taxon>
        <taxon>Erysipelotrichales</taxon>
        <taxon>Coprobacillaceae</taxon>
        <taxon>Thomasclavelia</taxon>
    </lineage>
</organism>
<dbReference type="CDD" id="cd00093">
    <property type="entry name" value="HTH_XRE"/>
    <property type="match status" value="1"/>
</dbReference>
<accession>A0AB35IPL5</accession>
<dbReference type="AlphaFoldDB" id="A0AB35IPL5"/>
<dbReference type="InterPro" id="IPR010982">
    <property type="entry name" value="Lambda_DNA-bd_dom_sf"/>
</dbReference>
<protein>
    <submittedName>
        <fullName evidence="2">Helix-turn-helix transcriptional regulator</fullName>
    </submittedName>
</protein>
<dbReference type="PROSITE" id="PS50943">
    <property type="entry name" value="HTH_CROC1"/>
    <property type="match status" value="1"/>
</dbReference>
<name>A0AB35IPL5_9FIRM</name>
<feature type="domain" description="HTH cro/C1-type" evidence="1">
    <location>
        <begin position="21"/>
        <end position="62"/>
    </location>
</feature>
<gene>
    <name evidence="2" type="ORF">PM738_17600</name>
</gene>
<evidence type="ECO:0000313" key="3">
    <source>
        <dbReference type="Proteomes" id="UP001211987"/>
    </source>
</evidence>
<dbReference type="RefSeq" id="WP_272019285.1">
    <property type="nucleotide sequence ID" value="NZ_JAQLKE010000046.1"/>
</dbReference>
<evidence type="ECO:0000259" key="1">
    <source>
        <dbReference type="PROSITE" id="PS50943"/>
    </source>
</evidence>
<proteinExistence type="predicted"/>
<evidence type="ECO:0000313" key="2">
    <source>
        <dbReference type="EMBL" id="MDB7085621.1"/>
    </source>
</evidence>
<dbReference type="SUPFAM" id="SSF47413">
    <property type="entry name" value="lambda repressor-like DNA-binding domains"/>
    <property type="match status" value="1"/>
</dbReference>
<dbReference type="Proteomes" id="UP001211987">
    <property type="component" value="Unassembled WGS sequence"/>
</dbReference>
<dbReference type="Gene3D" id="1.10.260.40">
    <property type="entry name" value="lambda repressor-like DNA-binding domains"/>
    <property type="match status" value="1"/>
</dbReference>
<sequence length="65" mass="7254">MNLNTDKLLILMAEQCMNPYDLCEKADISYIVYHKTVTGKSKPKPATVGKIAKALKVSVKELLED</sequence>
<dbReference type="EMBL" id="JAQLKE010000046">
    <property type="protein sequence ID" value="MDB7085621.1"/>
    <property type="molecule type" value="Genomic_DNA"/>
</dbReference>
<dbReference type="Pfam" id="PF13443">
    <property type="entry name" value="HTH_26"/>
    <property type="match status" value="1"/>
</dbReference>